<evidence type="ECO:0000256" key="1">
    <source>
        <dbReference type="SAM" id="MobiDB-lite"/>
    </source>
</evidence>
<evidence type="ECO:0000313" key="2">
    <source>
        <dbReference type="EMBL" id="BAU90283.1"/>
    </source>
</evidence>
<feature type="compositionally biased region" description="Acidic residues" evidence="1">
    <location>
        <begin position="29"/>
        <end position="40"/>
    </location>
</feature>
<feature type="compositionally biased region" description="Basic and acidic residues" evidence="1">
    <location>
        <begin position="1"/>
        <end position="14"/>
    </location>
</feature>
<feature type="region of interest" description="Disordered" evidence="1">
    <location>
        <begin position="1"/>
        <end position="50"/>
    </location>
</feature>
<dbReference type="EMBL" id="AP014809">
    <property type="protein sequence ID" value="BAU90283.1"/>
    <property type="molecule type" value="Genomic_DNA"/>
</dbReference>
<name>A0A160PDW7_9HYPH</name>
<dbReference type="AlphaFoldDB" id="A0A160PDW7"/>
<sequence length="76" mass="8629">MPEDSDRQRQDGRLKQAQIGAIGRTLKEIDDDSDDTETDEYSERNQTESNVERLYTDASAQVGVERFVSTMSAGWE</sequence>
<proteinExistence type="predicted"/>
<gene>
    <name evidence="2" type="ORF">MPPM_1678</name>
</gene>
<dbReference type="RefSeq" id="WP_096484646.1">
    <property type="nucleotide sequence ID" value="NZ_AP014809.1"/>
</dbReference>
<evidence type="ECO:0000313" key="3">
    <source>
        <dbReference type="Proteomes" id="UP000218288"/>
    </source>
</evidence>
<protein>
    <submittedName>
        <fullName evidence="2">Antigen peptide transporter 1</fullName>
    </submittedName>
</protein>
<accession>A0A160PDW7</accession>
<dbReference type="Proteomes" id="UP000218288">
    <property type="component" value="Chromosome"/>
</dbReference>
<feature type="compositionally biased region" description="Basic and acidic residues" evidence="1">
    <location>
        <begin position="41"/>
        <end position="50"/>
    </location>
</feature>
<reference evidence="2 3" key="1">
    <citation type="journal article" date="2016" name="Genome Announc.">
        <title>Complete Genome Sequence of Methylobacterium populi P-1M, Isolated from Pink-Pigmented Household Biofilm.</title>
        <authorList>
            <person name="Morohoshi T."/>
            <person name="Ikeda T."/>
        </authorList>
    </citation>
    <scope>NUCLEOTIDE SEQUENCE [LARGE SCALE GENOMIC DNA]</scope>
    <source>
        <strain evidence="2 3">P-1M</strain>
    </source>
</reference>
<organism evidence="2 3">
    <name type="scientific">Methylorubrum populi</name>
    <dbReference type="NCBI Taxonomy" id="223967"/>
    <lineage>
        <taxon>Bacteria</taxon>
        <taxon>Pseudomonadati</taxon>
        <taxon>Pseudomonadota</taxon>
        <taxon>Alphaproteobacteria</taxon>
        <taxon>Hyphomicrobiales</taxon>
        <taxon>Methylobacteriaceae</taxon>
        <taxon>Methylorubrum</taxon>
    </lineage>
</organism>